<protein>
    <recommendedName>
        <fullName evidence="4">Secreted protein</fullName>
    </recommendedName>
</protein>
<feature type="chain" id="PRO_5045599383" description="Secreted protein" evidence="1">
    <location>
        <begin position="25"/>
        <end position="95"/>
    </location>
</feature>
<dbReference type="Proteomes" id="UP000680815">
    <property type="component" value="Unassembled WGS sequence"/>
</dbReference>
<keyword evidence="3" id="KW-1185">Reference proteome</keyword>
<organism evidence="2 3">
    <name type="scientific">Roseomonas nitratireducens</name>
    <dbReference type="NCBI Taxonomy" id="2820810"/>
    <lineage>
        <taxon>Bacteria</taxon>
        <taxon>Pseudomonadati</taxon>
        <taxon>Pseudomonadota</taxon>
        <taxon>Alphaproteobacteria</taxon>
        <taxon>Acetobacterales</taxon>
        <taxon>Roseomonadaceae</taxon>
        <taxon>Roseomonas</taxon>
    </lineage>
</organism>
<evidence type="ECO:0000313" key="3">
    <source>
        <dbReference type="Proteomes" id="UP000680815"/>
    </source>
</evidence>
<sequence length="95" mass="10939">MRPIQRAAIGGLFALWLAPLSAMAESQSSNSSSNCSNGRCTRVDSYTVEDRNGRRGWVREDRWREGRGARESWGWGWVAPERRQPRRVRDDDDDD</sequence>
<evidence type="ECO:0000313" key="2">
    <source>
        <dbReference type="EMBL" id="MBP0466736.1"/>
    </source>
</evidence>
<comment type="caution">
    <text evidence="2">The sequence shown here is derived from an EMBL/GenBank/DDBJ whole genome shotgun (WGS) entry which is preliminary data.</text>
</comment>
<dbReference type="EMBL" id="JAGIYZ010000035">
    <property type="protein sequence ID" value="MBP0466736.1"/>
    <property type="molecule type" value="Genomic_DNA"/>
</dbReference>
<evidence type="ECO:0008006" key="4">
    <source>
        <dbReference type="Google" id="ProtNLM"/>
    </source>
</evidence>
<feature type="signal peptide" evidence="1">
    <location>
        <begin position="1"/>
        <end position="24"/>
    </location>
</feature>
<accession>A0ABS4B125</accession>
<gene>
    <name evidence="2" type="ORF">J5Y09_22600</name>
</gene>
<dbReference type="RefSeq" id="WP_209354125.1">
    <property type="nucleotide sequence ID" value="NZ_JAGIYZ010000035.1"/>
</dbReference>
<name>A0ABS4B125_9PROT</name>
<proteinExistence type="predicted"/>
<reference evidence="2 3" key="1">
    <citation type="submission" date="2021-03" db="EMBL/GenBank/DDBJ databases">
        <authorList>
            <person name="So Y."/>
        </authorList>
    </citation>
    <scope>NUCLEOTIDE SEQUENCE [LARGE SCALE GENOMIC DNA]</scope>
    <source>
        <strain evidence="2 3">PWR1</strain>
    </source>
</reference>
<evidence type="ECO:0000256" key="1">
    <source>
        <dbReference type="SAM" id="SignalP"/>
    </source>
</evidence>
<keyword evidence="1" id="KW-0732">Signal</keyword>